<feature type="transmembrane region" description="Helical" evidence="2">
    <location>
        <begin position="239"/>
        <end position="259"/>
    </location>
</feature>
<protein>
    <submittedName>
        <fullName evidence="4">DMT family transporter</fullName>
    </submittedName>
</protein>
<dbReference type="PANTHER" id="PTHR12715">
    <property type="entry name" value="TRANSPORTER, DRUG/METABOLITE EXPORTER FAMILY"/>
    <property type="match status" value="1"/>
</dbReference>
<feature type="transmembrane region" description="Helical" evidence="2">
    <location>
        <begin position="154"/>
        <end position="173"/>
    </location>
</feature>
<dbReference type="SUPFAM" id="SSF103481">
    <property type="entry name" value="Multidrug resistance efflux transporter EmrE"/>
    <property type="match status" value="2"/>
</dbReference>
<evidence type="ECO:0000256" key="2">
    <source>
        <dbReference type="SAM" id="Phobius"/>
    </source>
</evidence>
<feature type="transmembrane region" description="Helical" evidence="2">
    <location>
        <begin position="303"/>
        <end position="325"/>
    </location>
</feature>
<keyword evidence="2" id="KW-0812">Transmembrane</keyword>
<feature type="transmembrane region" description="Helical" evidence="2">
    <location>
        <begin position="332"/>
        <end position="351"/>
    </location>
</feature>
<comment type="caution">
    <text evidence="4">The sequence shown here is derived from an EMBL/GenBank/DDBJ whole genome shotgun (WGS) entry which is preliminary data.</text>
</comment>
<gene>
    <name evidence="4" type="ORF">GCM10022295_38390</name>
</gene>
<dbReference type="InterPro" id="IPR052756">
    <property type="entry name" value="Alkyne_AA_exporter"/>
</dbReference>
<feature type="domain" description="EamA" evidence="3">
    <location>
        <begin position="103"/>
        <end position="227"/>
    </location>
</feature>
<keyword evidence="2" id="KW-0472">Membrane</keyword>
<keyword evidence="2" id="KW-1133">Transmembrane helix</keyword>
<feature type="domain" description="EamA" evidence="3">
    <location>
        <begin position="240"/>
        <end position="372"/>
    </location>
</feature>
<feature type="transmembrane region" description="Helical" evidence="2">
    <location>
        <begin position="127"/>
        <end position="145"/>
    </location>
</feature>
<comment type="similarity">
    <text evidence="1">Belongs to the EamA transporter family.</text>
</comment>
<evidence type="ECO:0000259" key="3">
    <source>
        <dbReference type="Pfam" id="PF00892"/>
    </source>
</evidence>
<dbReference type="Proteomes" id="UP001500707">
    <property type="component" value="Unassembled WGS sequence"/>
</dbReference>
<dbReference type="EMBL" id="BAABCE010000007">
    <property type="protein sequence ID" value="GAA3552698.1"/>
    <property type="molecule type" value="Genomic_DNA"/>
</dbReference>
<feature type="transmembrane region" description="Helical" evidence="2">
    <location>
        <begin position="95"/>
        <end position="115"/>
    </location>
</feature>
<reference evidence="5" key="1">
    <citation type="journal article" date="2019" name="Int. J. Syst. Evol. Microbiol.">
        <title>The Global Catalogue of Microorganisms (GCM) 10K type strain sequencing project: providing services to taxonomists for standard genome sequencing and annotation.</title>
        <authorList>
            <consortium name="The Broad Institute Genomics Platform"/>
            <consortium name="The Broad Institute Genome Sequencing Center for Infectious Disease"/>
            <person name="Wu L."/>
            <person name="Ma J."/>
        </authorList>
    </citation>
    <scope>NUCLEOTIDE SEQUENCE [LARGE SCALE GENOMIC DNA]</scope>
    <source>
        <strain evidence="5">JCM 17656</strain>
    </source>
</reference>
<feature type="transmembrane region" description="Helical" evidence="2">
    <location>
        <begin position="271"/>
        <end position="291"/>
    </location>
</feature>
<evidence type="ECO:0000313" key="4">
    <source>
        <dbReference type="EMBL" id="GAA3552698.1"/>
    </source>
</evidence>
<dbReference type="InterPro" id="IPR037185">
    <property type="entry name" value="EmrE-like"/>
</dbReference>
<sequence length="396" mass="39980">MCRVRVRGGSSRSSPRPWSAVADGVLAGPGVPFDVSSAGAWGLLAQFPAPLVGAFGVALAASGVHASSEIRRSSSAFVSSLWSMMNTSSARRPDLLAAGAAGVTVVMWASAFVSIRSAGAEYSPGALALGRLLVGAVVLGLICLVRREGPPPRAAWPGIAISGLLWFGFYSVVLNWGEQQVDAGTAALVVNTGPILIALLGARLLGDPMPPRLLAGMAVSFAGAVTVGLSMSGEGGSSVLGVVLCLLAAIGYAGGAVAQKPALGHASALQVTTYGCVVGAVLCLPFAGRLVDDATHASLSATLNLVFLGVFSLALAFTTWAYALARTTASRMGATTYAVPALVVLMSWLALGEVPGLLTLAGGVLCLAGVAVSRSRTRSARVVASAPRPEQTRESA</sequence>
<evidence type="ECO:0000256" key="1">
    <source>
        <dbReference type="ARBA" id="ARBA00007362"/>
    </source>
</evidence>
<organism evidence="4 5">
    <name type="scientific">Streptomyces osmaniensis</name>
    <dbReference type="NCBI Taxonomy" id="593134"/>
    <lineage>
        <taxon>Bacteria</taxon>
        <taxon>Bacillati</taxon>
        <taxon>Actinomycetota</taxon>
        <taxon>Actinomycetes</taxon>
        <taxon>Kitasatosporales</taxon>
        <taxon>Streptomycetaceae</taxon>
        <taxon>Streptomyces</taxon>
    </lineage>
</organism>
<dbReference type="Pfam" id="PF00892">
    <property type="entry name" value="EamA"/>
    <property type="match status" value="2"/>
</dbReference>
<feature type="transmembrane region" description="Helical" evidence="2">
    <location>
        <begin position="213"/>
        <end position="233"/>
    </location>
</feature>
<evidence type="ECO:0000313" key="5">
    <source>
        <dbReference type="Proteomes" id="UP001500707"/>
    </source>
</evidence>
<dbReference type="PANTHER" id="PTHR12715:SF4">
    <property type="entry name" value="EAMA DOMAIN-CONTAINING PROTEIN"/>
    <property type="match status" value="1"/>
</dbReference>
<feature type="transmembrane region" description="Helical" evidence="2">
    <location>
        <begin position="357"/>
        <end position="373"/>
    </location>
</feature>
<proteinExistence type="inferred from homology"/>
<name>A0ABP6WMN6_9ACTN</name>
<keyword evidence="5" id="KW-1185">Reference proteome</keyword>
<dbReference type="InterPro" id="IPR000620">
    <property type="entry name" value="EamA_dom"/>
</dbReference>
<feature type="transmembrane region" description="Helical" evidence="2">
    <location>
        <begin position="185"/>
        <end position="206"/>
    </location>
</feature>
<accession>A0ABP6WMN6</accession>
<dbReference type="Gene3D" id="1.10.3730.20">
    <property type="match status" value="2"/>
</dbReference>